<dbReference type="EMBL" id="LQPQ01000033">
    <property type="protein sequence ID" value="ORW84726.1"/>
    <property type="molecule type" value="Genomic_DNA"/>
</dbReference>
<evidence type="ECO:0000256" key="1">
    <source>
        <dbReference type="ARBA" id="ARBA00010652"/>
    </source>
</evidence>
<evidence type="ECO:0000259" key="2">
    <source>
        <dbReference type="Pfam" id="PF00823"/>
    </source>
</evidence>
<dbReference type="Gene3D" id="1.20.1260.20">
    <property type="entry name" value="PPE superfamily"/>
    <property type="match status" value="1"/>
</dbReference>
<keyword evidence="5" id="KW-1185">Reference proteome</keyword>
<dbReference type="FunFam" id="1.20.1260.20:FF:000001">
    <property type="entry name" value="PPE family protein PPE41"/>
    <property type="match status" value="1"/>
</dbReference>
<comment type="similarity">
    <text evidence="1">Belongs to the mycobacterial PPE family.</text>
</comment>
<dbReference type="GeneID" id="93494867"/>
<dbReference type="SUPFAM" id="SSF140459">
    <property type="entry name" value="PE/PPE dimer-like"/>
    <property type="match status" value="1"/>
</dbReference>
<dbReference type="RefSeq" id="WP_085249333.1">
    <property type="nucleotide sequence ID" value="NZ_CAJMWI010000001.1"/>
</dbReference>
<dbReference type="PANTHER" id="PTHR46766">
    <property type="entry name" value="GLUTAMINE-RICH PROTEIN 2"/>
    <property type="match status" value="1"/>
</dbReference>
<feature type="domain" description="PPE family C-terminal" evidence="3">
    <location>
        <begin position="339"/>
        <end position="418"/>
    </location>
</feature>
<dbReference type="InterPro" id="IPR022171">
    <property type="entry name" value="PPE_C"/>
</dbReference>
<dbReference type="InterPro" id="IPR000030">
    <property type="entry name" value="PPE_dom"/>
</dbReference>
<protein>
    <recommendedName>
        <fullName evidence="6">PPE family protein PPE29</fullName>
    </recommendedName>
</protein>
<dbReference type="AlphaFoldDB" id="A0A1X2D978"/>
<evidence type="ECO:0008006" key="6">
    <source>
        <dbReference type="Google" id="ProtNLM"/>
    </source>
</evidence>
<evidence type="ECO:0000313" key="5">
    <source>
        <dbReference type="Proteomes" id="UP000193087"/>
    </source>
</evidence>
<feature type="domain" description="PPE" evidence="2">
    <location>
        <begin position="2"/>
        <end position="164"/>
    </location>
</feature>
<dbReference type="InterPro" id="IPR038332">
    <property type="entry name" value="PPE_sf"/>
</dbReference>
<organism evidence="4 5">
    <name type="scientific">Mycobacterium riyadhense</name>
    <dbReference type="NCBI Taxonomy" id="486698"/>
    <lineage>
        <taxon>Bacteria</taxon>
        <taxon>Bacillati</taxon>
        <taxon>Actinomycetota</taxon>
        <taxon>Actinomycetes</taxon>
        <taxon>Mycobacteriales</taxon>
        <taxon>Mycobacteriaceae</taxon>
        <taxon>Mycobacterium</taxon>
    </lineage>
</organism>
<comment type="caution">
    <text evidence="4">The sequence shown here is derived from an EMBL/GenBank/DDBJ whole genome shotgun (WGS) entry which is preliminary data.</text>
</comment>
<name>A0A1X2D978_9MYCO</name>
<accession>A0A1X2D978</accession>
<dbReference type="Pfam" id="PF12484">
    <property type="entry name" value="PPE-SVP"/>
    <property type="match status" value="1"/>
</dbReference>
<reference evidence="4 5" key="1">
    <citation type="submission" date="2016-01" db="EMBL/GenBank/DDBJ databases">
        <title>The new phylogeny of the genus Mycobacterium.</title>
        <authorList>
            <person name="Tarcisio F."/>
            <person name="Conor M."/>
            <person name="Antonella G."/>
            <person name="Elisabetta G."/>
            <person name="Giulia F.S."/>
            <person name="Sara T."/>
            <person name="Anna F."/>
            <person name="Clotilde B."/>
            <person name="Roberto B."/>
            <person name="Veronica D.S."/>
            <person name="Fabio R."/>
            <person name="Monica P."/>
            <person name="Olivier J."/>
            <person name="Enrico T."/>
            <person name="Nicola S."/>
        </authorList>
    </citation>
    <scope>NUCLEOTIDE SEQUENCE [LARGE SCALE GENOMIC DNA]</scope>
    <source>
        <strain evidence="4 5">DSM 45176</strain>
    </source>
</reference>
<evidence type="ECO:0000313" key="4">
    <source>
        <dbReference type="EMBL" id="ORW84726.1"/>
    </source>
</evidence>
<proteinExistence type="inferred from homology"/>
<sequence>MDFGALPPEVNSLRMYSGPGTAPMLAAVTAWDSLAAELRSTADAYETVISTLTGDEWLGPASASMVAAVTPYLAWMTITGMQAEQTARQAAAAAGAFESAFAMTVPPPVVAANRAQLAALVATNLLGQNTPAIAATEAAYGEMWAQDAAAMYGYATGSAAAATLTPFTEPTQTTNPSGQADQAEAVTQAAASAGASLTQSELPQLMSAVPESLQGLASPAAASPLDAIPGSGLLAEILNFLDGADGNPYGTFLNSNLANGFVSAGYVSPALVGPAVWAAMADINAVALGAQEGVAVPPMGSGEGNPGWIPADSPASPMGVPPLGEVTPASWHTGGVSVGTNKAALIGRLSVPQSWTAATAVANHAGAAAAGGGWTSTAVPEAAAGMPGVPGMPAAGIYGHGFGSAPRYGFRPTVMGRPPAAG</sequence>
<dbReference type="GO" id="GO:0052572">
    <property type="term" value="P:response to host immune response"/>
    <property type="evidence" value="ECO:0007669"/>
    <property type="project" value="TreeGrafter"/>
</dbReference>
<dbReference type="OrthoDB" id="4705970at2"/>
<dbReference type="Pfam" id="PF00823">
    <property type="entry name" value="PPE"/>
    <property type="match status" value="1"/>
</dbReference>
<gene>
    <name evidence="4" type="ORF">AWC22_12530</name>
</gene>
<evidence type="ECO:0000259" key="3">
    <source>
        <dbReference type="Pfam" id="PF12484"/>
    </source>
</evidence>
<dbReference type="PANTHER" id="PTHR46766:SF1">
    <property type="entry name" value="GLUTAMINE-RICH PROTEIN 2"/>
    <property type="match status" value="1"/>
</dbReference>
<dbReference type="Proteomes" id="UP000193087">
    <property type="component" value="Unassembled WGS sequence"/>
</dbReference>